<proteinExistence type="predicted"/>
<evidence type="ECO:0000313" key="1">
    <source>
        <dbReference type="EMBL" id="MDN2483199.1"/>
    </source>
</evidence>
<reference evidence="1" key="1">
    <citation type="submission" date="2024-05" db="EMBL/GenBank/DDBJ databases">
        <title>Genome Sequences of Four Agar- Degrading Marine Bacteria.</title>
        <authorList>
            <person name="Phillips E.K."/>
            <person name="Shaffer J.C."/>
            <person name="Henson M.W."/>
            <person name="Temperton B."/>
            <person name="Thrash C.J."/>
            <person name="Martin M.O."/>
        </authorList>
    </citation>
    <scope>NUCLEOTIDE SEQUENCE</scope>
    <source>
        <strain evidence="1">EKP203</strain>
    </source>
</reference>
<evidence type="ECO:0000313" key="2">
    <source>
        <dbReference type="Proteomes" id="UP001169719"/>
    </source>
</evidence>
<dbReference type="Proteomes" id="UP001169719">
    <property type="component" value="Unassembled WGS sequence"/>
</dbReference>
<comment type="caution">
    <text evidence="1">The sequence shown here is derived from an EMBL/GenBank/DDBJ whole genome shotgun (WGS) entry which is preliminary data.</text>
</comment>
<protein>
    <submittedName>
        <fullName evidence="1">Uncharacterized protein</fullName>
    </submittedName>
</protein>
<dbReference type="RefSeq" id="WP_289963255.1">
    <property type="nucleotide sequence ID" value="NZ_JAUEOZ010000002.1"/>
</dbReference>
<accession>A0ABT7Y641</accession>
<keyword evidence="2" id="KW-1185">Reference proteome</keyword>
<gene>
    <name evidence="1" type="ORF">QWJ08_17780</name>
</gene>
<dbReference type="EMBL" id="JAUEOZ010000002">
    <property type="protein sequence ID" value="MDN2483199.1"/>
    <property type="molecule type" value="Genomic_DNA"/>
</dbReference>
<sequence length="224" mass="24685">MDSTLKKVSYSVFLDPTQNESDYFAYKIMQKWAKQQKQFAQDPSAAVQLHNQIHIHKDIYLSGLYLHQLKPELAKALASGLSKDTINNKTLNSILEAHQVIERPCPSTASVDTGGSDRLAMAIEKLDSFCTANSNVSSQPHFDGQGFIQTVADSIAPQQVAMEAELSALRSLVEQQTQLIETLIAESKNTVTNEQTASVTEIKPSSGVSERMSNVQKVKKKGIF</sequence>
<name>A0ABT7Y641_9VIBR</name>
<organism evidence="1 2">
    <name type="scientific">Vibrio agarivorans</name>
    <dbReference type="NCBI Taxonomy" id="153622"/>
    <lineage>
        <taxon>Bacteria</taxon>
        <taxon>Pseudomonadati</taxon>
        <taxon>Pseudomonadota</taxon>
        <taxon>Gammaproteobacteria</taxon>
        <taxon>Vibrionales</taxon>
        <taxon>Vibrionaceae</taxon>
        <taxon>Vibrio</taxon>
    </lineage>
</organism>